<comment type="caution">
    <text evidence="8">The sequence shown here is derived from an EMBL/GenBank/DDBJ whole genome shotgun (WGS) entry which is preliminary data.</text>
</comment>
<proteinExistence type="inferred from homology"/>
<evidence type="ECO:0000256" key="6">
    <source>
        <dbReference type="ARBA" id="ARBA00023242"/>
    </source>
</evidence>
<dbReference type="InterPro" id="IPR021640">
    <property type="entry name" value="Mediator_Med28"/>
</dbReference>
<accession>A0A8S1J9R5</accession>
<comment type="subcellular location">
    <subcellularLocation>
        <location evidence="1">Nucleus</location>
    </subcellularLocation>
</comment>
<feature type="coiled-coil region" evidence="7">
    <location>
        <begin position="78"/>
        <end position="108"/>
    </location>
</feature>
<keyword evidence="9" id="KW-1185">Reference proteome</keyword>
<evidence type="ECO:0000256" key="3">
    <source>
        <dbReference type="ARBA" id="ARBA00023015"/>
    </source>
</evidence>
<dbReference type="Pfam" id="PF11594">
    <property type="entry name" value="Med28"/>
    <property type="match status" value="1"/>
</dbReference>
<evidence type="ECO:0000256" key="7">
    <source>
        <dbReference type="SAM" id="Coils"/>
    </source>
</evidence>
<keyword evidence="5" id="KW-0804">Transcription</keyword>
<name>A0A8S1J9R5_9CHLO</name>
<protein>
    <recommendedName>
        <fullName evidence="10">Mediator of RNA polymerase II transcription subunit 28</fullName>
    </recommendedName>
</protein>
<keyword evidence="4 7" id="KW-0175">Coiled coil</keyword>
<evidence type="ECO:0000256" key="5">
    <source>
        <dbReference type="ARBA" id="ARBA00023163"/>
    </source>
</evidence>
<evidence type="ECO:0000313" key="8">
    <source>
        <dbReference type="EMBL" id="CAD7703704.1"/>
    </source>
</evidence>
<comment type="similarity">
    <text evidence="2">Belongs to the Mediator complex subunit 28 family.</text>
</comment>
<dbReference type="EMBL" id="CAJHUC010002367">
    <property type="protein sequence ID" value="CAD7703704.1"/>
    <property type="molecule type" value="Genomic_DNA"/>
</dbReference>
<evidence type="ECO:0000256" key="2">
    <source>
        <dbReference type="ARBA" id="ARBA00005571"/>
    </source>
</evidence>
<evidence type="ECO:0000256" key="1">
    <source>
        <dbReference type="ARBA" id="ARBA00004123"/>
    </source>
</evidence>
<organism evidence="8 9">
    <name type="scientific">Ostreobium quekettii</name>
    <dbReference type="NCBI Taxonomy" id="121088"/>
    <lineage>
        <taxon>Eukaryota</taxon>
        <taxon>Viridiplantae</taxon>
        <taxon>Chlorophyta</taxon>
        <taxon>core chlorophytes</taxon>
        <taxon>Ulvophyceae</taxon>
        <taxon>TCBD clade</taxon>
        <taxon>Bryopsidales</taxon>
        <taxon>Ostreobineae</taxon>
        <taxon>Ostreobiaceae</taxon>
        <taxon>Ostreobium</taxon>
    </lineage>
</organism>
<keyword evidence="3" id="KW-0805">Transcription regulation</keyword>
<keyword evidence="6" id="KW-0539">Nucleus</keyword>
<gene>
    <name evidence="8" type="ORF">OSTQU699_LOCUS9061</name>
</gene>
<reference evidence="8" key="1">
    <citation type="submission" date="2020-12" db="EMBL/GenBank/DDBJ databases">
        <authorList>
            <person name="Iha C."/>
        </authorList>
    </citation>
    <scope>NUCLEOTIDE SEQUENCE</scope>
</reference>
<evidence type="ECO:0008006" key="10">
    <source>
        <dbReference type="Google" id="ProtNLM"/>
    </source>
</evidence>
<evidence type="ECO:0000313" key="9">
    <source>
        <dbReference type="Proteomes" id="UP000708148"/>
    </source>
</evidence>
<evidence type="ECO:0000256" key="4">
    <source>
        <dbReference type="ARBA" id="ARBA00023054"/>
    </source>
</evidence>
<dbReference type="AlphaFoldDB" id="A0A8S1J9R5"/>
<sequence>MASQARLDLEEALHLVDKMDECFLKMVPTEQAISAAADRRQTDEELQAEAAENAKAFFDSASKLDDHLHTFEAAPPQLSTIQKLKQEIDELQEELREKDGLIQECRAKVEKWKGVLEQSKTMQSQCLFKEFQQ</sequence>
<dbReference type="Proteomes" id="UP000708148">
    <property type="component" value="Unassembled WGS sequence"/>
</dbReference>
<dbReference type="GO" id="GO:0005634">
    <property type="term" value="C:nucleus"/>
    <property type="evidence" value="ECO:0007669"/>
    <property type="project" value="UniProtKB-SubCell"/>
</dbReference>